<evidence type="ECO:0000256" key="1">
    <source>
        <dbReference type="ARBA" id="ARBA00022737"/>
    </source>
</evidence>
<evidence type="ECO:0000313" key="5">
    <source>
        <dbReference type="Proteomes" id="UP001275084"/>
    </source>
</evidence>
<feature type="repeat" description="ANK" evidence="3">
    <location>
        <begin position="1413"/>
        <end position="1445"/>
    </location>
</feature>
<protein>
    <recommendedName>
        <fullName evidence="6">Ankyrin repeat containing protein</fullName>
    </recommendedName>
</protein>
<keyword evidence="5" id="KW-1185">Reference proteome</keyword>
<accession>A0AAJ0MEN3</accession>
<reference evidence="4" key="2">
    <citation type="submission" date="2023-06" db="EMBL/GenBank/DDBJ databases">
        <authorList>
            <consortium name="Lawrence Berkeley National Laboratory"/>
            <person name="Haridas S."/>
            <person name="Hensen N."/>
            <person name="Bonometti L."/>
            <person name="Westerberg I."/>
            <person name="Brannstrom I.O."/>
            <person name="Guillou S."/>
            <person name="Cros-Aarteil S."/>
            <person name="Calhoun S."/>
            <person name="Kuo A."/>
            <person name="Mondo S."/>
            <person name="Pangilinan J."/>
            <person name="Riley R."/>
            <person name="Labutti K."/>
            <person name="Andreopoulos B."/>
            <person name="Lipzen A."/>
            <person name="Chen C."/>
            <person name="Yanf M."/>
            <person name="Daum C."/>
            <person name="Ng V."/>
            <person name="Clum A."/>
            <person name="Steindorff A."/>
            <person name="Ohm R."/>
            <person name="Martin F."/>
            <person name="Silar P."/>
            <person name="Natvig D."/>
            <person name="Lalanne C."/>
            <person name="Gautier V."/>
            <person name="Ament-Velasquez S.L."/>
            <person name="Kruys A."/>
            <person name="Hutchinson M.I."/>
            <person name="Powell A.J."/>
            <person name="Barry K."/>
            <person name="Miller A.N."/>
            <person name="Grigoriev I.V."/>
            <person name="Debuchy R."/>
            <person name="Gladieux P."/>
            <person name="Thoren M.H."/>
            <person name="Johannesson H."/>
        </authorList>
    </citation>
    <scope>NUCLEOTIDE SEQUENCE</scope>
    <source>
        <strain evidence="4">CBS 955.72</strain>
    </source>
</reference>
<gene>
    <name evidence="4" type="ORF">B0T25DRAFT_590950</name>
</gene>
<keyword evidence="1" id="KW-0677">Repeat</keyword>
<comment type="caution">
    <text evidence="4">The sequence shown here is derived from an EMBL/GenBank/DDBJ whole genome shotgun (WGS) entry which is preliminary data.</text>
</comment>
<dbReference type="SUPFAM" id="SSF48403">
    <property type="entry name" value="Ankyrin repeat"/>
    <property type="match status" value="4"/>
</dbReference>
<dbReference type="InterPro" id="IPR002110">
    <property type="entry name" value="Ankyrin_rpt"/>
</dbReference>
<keyword evidence="2 3" id="KW-0040">ANK repeat</keyword>
<dbReference type="Proteomes" id="UP001275084">
    <property type="component" value="Unassembled WGS sequence"/>
</dbReference>
<evidence type="ECO:0000313" key="4">
    <source>
        <dbReference type="EMBL" id="KAK3353364.1"/>
    </source>
</evidence>
<proteinExistence type="predicted"/>
<dbReference type="PROSITE" id="PS50297">
    <property type="entry name" value="ANK_REP_REGION"/>
    <property type="match status" value="1"/>
</dbReference>
<evidence type="ECO:0000256" key="3">
    <source>
        <dbReference type="PROSITE-ProRule" id="PRU00023"/>
    </source>
</evidence>
<dbReference type="GO" id="GO:0005737">
    <property type="term" value="C:cytoplasm"/>
    <property type="evidence" value="ECO:0007669"/>
    <property type="project" value="TreeGrafter"/>
</dbReference>
<evidence type="ECO:0000256" key="2">
    <source>
        <dbReference type="ARBA" id="ARBA00023043"/>
    </source>
</evidence>
<sequence length="1849" mass="201005">MVLVPSPDGRQAQLQRLAADWGVADPAPVAVAPLTPSPRSSNDDYLAEDFLKRRRLSENGDRNSQGGTIKRAFGSSRKTWEPKEIFDALDAHVGNCGAPGVADALIAKLRLVGGDFNVSNVKNKTSLLTRRKSIESMERSRVLQKAIQNRQPDMVAVLVEHADPFTLDAALPFAIRSGDARILQMLLQRGANTAQNQDAQDAFRQMCIVGGQADLVGLILQSAGKPSTQWISMAMVDSARKGCLDTVLRLSRSTADANYSNAEALKTAIAQCRVDITLAVLTGTNPPIPGGQGLMGSFSELFGHNNIGPNEKMAFTEALLCAGASGDQVSLALAHACLTEFYDMVDLLVTYGASVEFQDANVLRRAISNGQSSLVQLLLNEKSSLSPVYASECVGIIPKSIAPEDRHAILSILLRKGAKGTPLHNALICAVEMCDLQSVDLLLTPQFPGQRDISSGDLRSGRRAVVINRHEVASVDHRNGIALSVAIGMNHLPMVKRLLAGKPSPETLAQVFSEVCALTPADRYHMTELFLAAGLSGFGVSAALQGAIEELPPRRDERFISLLLRHNADANFNDGAGILSAISIRDLGLLETLLRSKPTAQIMAAATARAMMVEDKRIRYGIVRLLISAGAGREGPEVSQALLQLLPIKPVDVPLVTLLLEQGRADANFDQGAPVVLAAGDPDPAVFELVLQHGKPDDESLSRGLDLICEIPTTPAKAAKVDLILRRTNQKELLNAALHKEVQTVLKSPIEARNPAVVKSLLSAGADVNSHKAAMLCFAVKAVDAQMLDLMLTANPSPTSLAAALPHSLNIVHPRDRLSFTRRLIDSGAPSVEANRALIYAITAHPNDYPLMEALAAHAESTDGEALILAVKNESPKIVNLLLEKAPIRYQAPVLQSVFQEATKVKNKEKRVTLCLLLLQKGVAGQTVSDALLAAASDGDLLLGSILMDHGASVEHNDGQAIVEACGAGAPDVLKMLLGGKVGINKQVLTKGFQAATQIGDLGKRAEVFRLLLNNGVVGEVVDAQLISAAKFGEDGEGLVRLLLEFGADVDYNSGEAVWNATRGAIMGSLKLLLGIEKVGERQRKPSNATLLRALKASRKLSQDPRYHVIQWLFEAGLSASEEIHIALNRAVKDDPDTRLVRLLLKHGASPLVNGCETLIDAAQLLSADVLAVLIESDIPQQDISWAFQQAFTLETVETWLTERGLLVAKMLTESGAAGESLSAALSTAIDHYGTEKDSAARQLAKLLLQHKADVSYQDGLVVRKATERADPELIQHILQQKPDSRAVSMAFPHIFDSDLSEDDTLRLVTLFTDYHQGEERLDAMFQYPGSEPVIFRALARFPRSLAMLQILLDAGYYYDQLTTLRVMDEVEEDESVSLLFWSLFQPQKKVSSAIIELLIERGAKVNFETCLSKTTPLMLAIQAKRPDLVGTLILAGAEVDVADITGNTPMTMATKIGGDLGTSMMTKILAADPSKNDGSLHNAARELNLKTLHVLIDFGHDLDFPSTLHGGRSALGELCLNAAHAGPLLPAQEKQMEKAMTLLIEKGTDLTIQSDGKSVLILALSSADPVPTTRALLKVGLWKLVNRPYNYFTDSTYTYSALQYVARVLPPSDVQSELRQLLKANRATDVYYANDGPQPEGAVNLPEELLRAERERRAREERIAKESEEHMIALARTKEIAQIQNQIFLSRAEVEDSRARRKLEEDINGIRERQAIEDQGFAAELRRRKAEREAAIQHEQQLTEAGMMRTRLIADTELDLENRKQERLRGWDHTLSAQRVANAKQLSALRIKERETIEKLDTASDVRTVKRIEEHRKLVDSQNTLATRLAAGGIDQRKQIGYITGELD</sequence>
<dbReference type="EMBL" id="JAUIQD010000004">
    <property type="protein sequence ID" value="KAK3353364.1"/>
    <property type="molecule type" value="Genomic_DNA"/>
</dbReference>
<dbReference type="InterPro" id="IPR050745">
    <property type="entry name" value="Multifunctional_regulatory"/>
</dbReference>
<organism evidence="4 5">
    <name type="scientific">Lasiosphaeria hispida</name>
    <dbReference type="NCBI Taxonomy" id="260671"/>
    <lineage>
        <taxon>Eukaryota</taxon>
        <taxon>Fungi</taxon>
        <taxon>Dikarya</taxon>
        <taxon>Ascomycota</taxon>
        <taxon>Pezizomycotina</taxon>
        <taxon>Sordariomycetes</taxon>
        <taxon>Sordariomycetidae</taxon>
        <taxon>Sordariales</taxon>
        <taxon>Lasiosphaeriaceae</taxon>
        <taxon>Lasiosphaeria</taxon>
    </lineage>
</organism>
<dbReference type="PROSITE" id="PS50088">
    <property type="entry name" value="ANK_REPEAT"/>
    <property type="match status" value="1"/>
</dbReference>
<evidence type="ECO:0008006" key="6">
    <source>
        <dbReference type="Google" id="ProtNLM"/>
    </source>
</evidence>
<reference evidence="4" key="1">
    <citation type="journal article" date="2023" name="Mol. Phylogenet. Evol.">
        <title>Genome-scale phylogeny and comparative genomics of the fungal order Sordariales.</title>
        <authorList>
            <person name="Hensen N."/>
            <person name="Bonometti L."/>
            <person name="Westerberg I."/>
            <person name="Brannstrom I.O."/>
            <person name="Guillou S."/>
            <person name="Cros-Aarteil S."/>
            <person name="Calhoun S."/>
            <person name="Haridas S."/>
            <person name="Kuo A."/>
            <person name="Mondo S."/>
            <person name="Pangilinan J."/>
            <person name="Riley R."/>
            <person name="LaButti K."/>
            <person name="Andreopoulos B."/>
            <person name="Lipzen A."/>
            <person name="Chen C."/>
            <person name="Yan M."/>
            <person name="Daum C."/>
            <person name="Ng V."/>
            <person name="Clum A."/>
            <person name="Steindorff A."/>
            <person name="Ohm R.A."/>
            <person name="Martin F."/>
            <person name="Silar P."/>
            <person name="Natvig D.O."/>
            <person name="Lalanne C."/>
            <person name="Gautier V."/>
            <person name="Ament-Velasquez S.L."/>
            <person name="Kruys A."/>
            <person name="Hutchinson M.I."/>
            <person name="Powell A.J."/>
            <person name="Barry K."/>
            <person name="Miller A.N."/>
            <person name="Grigoriev I.V."/>
            <person name="Debuchy R."/>
            <person name="Gladieux P."/>
            <person name="Hiltunen Thoren M."/>
            <person name="Johannesson H."/>
        </authorList>
    </citation>
    <scope>NUCLEOTIDE SEQUENCE</scope>
    <source>
        <strain evidence="4">CBS 955.72</strain>
    </source>
</reference>
<dbReference type="SMART" id="SM00248">
    <property type="entry name" value="ANK"/>
    <property type="match status" value="18"/>
</dbReference>
<dbReference type="Gene3D" id="1.25.40.20">
    <property type="entry name" value="Ankyrin repeat-containing domain"/>
    <property type="match status" value="8"/>
</dbReference>
<name>A0AAJ0MEN3_9PEZI</name>
<dbReference type="PANTHER" id="PTHR24189">
    <property type="entry name" value="MYOTROPHIN"/>
    <property type="match status" value="1"/>
</dbReference>
<dbReference type="PANTHER" id="PTHR24189:SF50">
    <property type="entry name" value="ANKYRIN REPEAT AND SOCS BOX PROTEIN 2"/>
    <property type="match status" value="1"/>
</dbReference>
<dbReference type="InterPro" id="IPR036770">
    <property type="entry name" value="Ankyrin_rpt-contain_sf"/>
</dbReference>
<dbReference type="GO" id="GO:0005634">
    <property type="term" value="C:nucleus"/>
    <property type="evidence" value="ECO:0007669"/>
    <property type="project" value="TreeGrafter"/>
</dbReference>